<dbReference type="Pfam" id="PF03489">
    <property type="entry name" value="SapB_2"/>
    <property type="match status" value="1"/>
</dbReference>
<gene>
    <name evidence="8" type="primary">ORF133503</name>
</gene>
<dbReference type="SUPFAM" id="SSF47862">
    <property type="entry name" value="Saposin"/>
    <property type="match status" value="1"/>
</dbReference>
<dbReference type="PANTHER" id="PTHR11480:SF3">
    <property type="entry name" value="BCDNA.GH08312"/>
    <property type="match status" value="1"/>
</dbReference>
<proteinExistence type="predicted"/>
<dbReference type="GO" id="GO:0016020">
    <property type="term" value="C:membrane"/>
    <property type="evidence" value="ECO:0007669"/>
    <property type="project" value="GOC"/>
</dbReference>
<dbReference type="FunFam" id="1.10.225.10:FF:000002">
    <property type="entry name" value="prosaposin isoform X2"/>
    <property type="match status" value="1"/>
</dbReference>
<dbReference type="PRINTS" id="PR01797">
    <property type="entry name" value="SAPOSIN"/>
</dbReference>
<dbReference type="EMBL" id="HACG01035911">
    <property type="protein sequence ID" value="CEK82776.1"/>
    <property type="molecule type" value="Transcribed_RNA"/>
</dbReference>
<keyword evidence="4" id="KW-0677">Repeat</keyword>
<dbReference type="InterPro" id="IPR051428">
    <property type="entry name" value="Sphingo_Act-Surfact_Prot"/>
</dbReference>
<comment type="subcellular location">
    <subcellularLocation>
        <location evidence="1">Secreted</location>
    </subcellularLocation>
</comment>
<feature type="non-terminal residue" evidence="8">
    <location>
        <position position="1"/>
    </location>
</feature>
<keyword evidence="5" id="KW-1015">Disulfide bond</keyword>
<dbReference type="InterPro" id="IPR008138">
    <property type="entry name" value="SapB_2"/>
</dbReference>
<dbReference type="InterPro" id="IPR008139">
    <property type="entry name" value="SaposinB_dom"/>
</dbReference>
<evidence type="ECO:0000256" key="5">
    <source>
        <dbReference type="ARBA" id="ARBA00023157"/>
    </source>
</evidence>
<dbReference type="GO" id="GO:0006665">
    <property type="term" value="P:sphingolipid metabolic process"/>
    <property type="evidence" value="ECO:0007669"/>
    <property type="project" value="InterPro"/>
</dbReference>
<reference evidence="8" key="1">
    <citation type="submission" date="2014-12" db="EMBL/GenBank/DDBJ databases">
        <title>Insight into the proteome of Arion vulgaris.</title>
        <authorList>
            <person name="Aradska J."/>
            <person name="Bulat T."/>
            <person name="Smidak R."/>
            <person name="Sarate P."/>
            <person name="Gangsoo J."/>
            <person name="Sialana F."/>
            <person name="Bilban M."/>
            <person name="Lubec G."/>
        </authorList>
    </citation>
    <scope>NUCLEOTIDE SEQUENCE</scope>
    <source>
        <tissue evidence="8">Skin</tissue>
    </source>
</reference>
<dbReference type="AlphaFoldDB" id="A0A0B7AS14"/>
<dbReference type="InterPro" id="IPR008373">
    <property type="entry name" value="Saposin"/>
</dbReference>
<feature type="non-terminal residue" evidence="8">
    <location>
        <position position="132"/>
    </location>
</feature>
<protein>
    <recommendedName>
        <fullName evidence="7">Saposin B-type domain-containing protein</fullName>
    </recommendedName>
</protein>
<evidence type="ECO:0000256" key="3">
    <source>
        <dbReference type="ARBA" id="ARBA00022729"/>
    </source>
</evidence>
<dbReference type="PROSITE" id="PS50015">
    <property type="entry name" value="SAP_B"/>
    <property type="match status" value="1"/>
</dbReference>
<evidence type="ECO:0000313" key="8">
    <source>
        <dbReference type="EMBL" id="CEK82776.1"/>
    </source>
</evidence>
<dbReference type="Gene3D" id="1.10.225.10">
    <property type="entry name" value="Saposin-like"/>
    <property type="match status" value="1"/>
</dbReference>
<dbReference type="PANTHER" id="PTHR11480">
    <property type="entry name" value="SAPOSIN-RELATED"/>
    <property type="match status" value="1"/>
</dbReference>
<evidence type="ECO:0000259" key="7">
    <source>
        <dbReference type="PROSITE" id="PS50015"/>
    </source>
</evidence>
<keyword evidence="6" id="KW-0325">Glycoprotein</keyword>
<dbReference type="GO" id="GO:0005764">
    <property type="term" value="C:lysosome"/>
    <property type="evidence" value="ECO:0007669"/>
    <property type="project" value="InterPro"/>
</dbReference>
<dbReference type="GO" id="GO:0005576">
    <property type="term" value="C:extracellular region"/>
    <property type="evidence" value="ECO:0007669"/>
    <property type="project" value="UniProtKB-SubCell"/>
</dbReference>
<evidence type="ECO:0000256" key="1">
    <source>
        <dbReference type="ARBA" id="ARBA00004613"/>
    </source>
</evidence>
<dbReference type="InterPro" id="IPR011001">
    <property type="entry name" value="Saposin-like"/>
</dbReference>
<dbReference type="InterPro" id="IPR007856">
    <property type="entry name" value="SapB_1"/>
</dbReference>
<organism evidence="8">
    <name type="scientific">Arion vulgaris</name>
    <dbReference type="NCBI Taxonomy" id="1028688"/>
    <lineage>
        <taxon>Eukaryota</taxon>
        <taxon>Metazoa</taxon>
        <taxon>Spiralia</taxon>
        <taxon>Lophotrochozoa</taxon>
        <taxon>Mollusca</taxon>
        <taxon>Gastropoda</taxon>
        <taxon>Heterobranchia</taxon>
        <taxon>Euthyneura</taxon>
        <taxon>Panpulmonata</taxon>
        <taxon>Eupulmonata</taxon>
        <taxon>Stylommatophora</taxon>
        <taxon>Helicina</taxon>
        <taxon>Arionoidea</taxon>
        <taxon>Arionidae</taxon>
        <taxon>Arion</taxon>
    </lineage>
</organism>
<dbReference type="Pfam" id="PF05184">
    <property type="entry name" value="SapB_1"/>
    <property type="match status" value="1"/>
</dbReference>
<keyword evidence="2" id="KW-0964">Secreted</keyword>
<evidence type="ECO:0000256" key="6">
    <source>
        <dbReference type="ARBA" id="ARBA00023180"/>
    </source>
</evidence>
<keyword evidence="3" id="KW-0732">Signal</keyword>
<name>A0A0B7AS14_9EUPU</name>
<accession>A0A0B7AS14</accession>
<sequence length="132" mass="14431">GQLQVVQENALLSLKAGEVCEVCIYVLKVLDTILQKDATQAEIEAALNRVCNHVPTFRTQCDQFVALYTPFIIDLITKKYTPEQICDALKVCNNATKALPKVLVAQPKSLMFVSENDVTTSSTTPPSSSTTP</sequence>
<feature type="domain" description="Saposin B-type" evidence="7">
    <location>
        <begin position="16"/>
        <end position="96"/>
    </location>
</feature>
<evidence type="ECO:0000256" key="4">
    <source>
        <dbReference type="ARBA" id="ARBA00022737"/>
    </source>
</evidence>
<dbReference type="SMART" id="SM00741">
    <property type="entry name" value="SapB"/>
    <property type="match status" value="1"/>
</dbReference>
<evidence type="ECO:0000256" key="2">
    <source>
        <dbReference type="ARBA" id="ARBA00022525"/>
    </source>
</evidence>